<keyword evidence="4 6" id="KW-1133">Transmembrane helix</keyword>
<evidence type="ECO:0000256" key="7">
    <source>
        <dbReference type="SAM" id="MobiDB-lite"/>
    </source>
</evidence>
<comment type="caution">
    <text evidence="6">Lacks conserved residue(s) required for the propagation of feature annotation.</text>
</comment>
<dbReference type="SUPFAM" id="SSF103481">
    <property type="entry name" value="Multidrug resistance efflux transporter EmrE"/>
    <property type="match status" value="1"/>
</dbReference>
<feature type="transmembrane region" description="Helical" evidence="6">
    <location>
        <begin position="102"/>
        <end position="124"/>
    </location>
</feature>
<accession>C0PJX4</accession>
<proteinExistence type="evidence at transcript level"/>
<evidence type="ECO:0000256" key="5">
    <source>
        <dbReference type="ARBA" id="ARBA00023136"/>
    </source>
</evidence>
<feature type="transmembrane region" description="Helical" evidence="6">
    <location>
        <begin position="77"/>
        <end position="96"/>
    </location>
</feature>
<comment type="subcellular location">
    <subcellularLocation>
        <location evidence="1 6">Membrane</location>
        <topology evidence="1 6">Multi-pass membrane protein</topology>
    </subcellularLocation>
</comment>
<evidence type="ECO:0000256" key="6">
    <source>
        <dbReference type="RuleBase" id="RU363077"/>
    </source>
</evidence>
<dbReference type="InterPro" id="IPR030184">
    <property type="entry name" value="WAT1-related"/>
</dbReference>
<feature type="region of interest" description="Disordered" evidence="7">
    <location>
        <begin position="129"/>
        <end position="186"/>
    </location>
</feature>
<dbReference type="AlphaFoldDB" id="C0PJX4"/>
<evidence type="ECO:0000256" key="1">
    <source>
        <dbReference type="ARBA" id="ARBA00004141"/>
    </source>
</evidence>
<evidence type="ECO:0000259" key="8">
    <source>
        <dbReference type="Pfam" id="PF00892"/>
    </source>
</evidence>
<dbReference type="GO" id="GO:0016020">
    <property type="term" value="C:membrane"/>
    <property type="evidence" value="ECO:0007669"/>
    <property type="project" value="UniProtKB-SubCell"/>
</dbReference>
<evidence type="ECO:0000256" key="4">
    <source>
        <dbReference type="ARBA" id="ARBA00022989"/>
    </source>
</evidence>
<feature type="transmembrane region" description="Helical" evidence="6">
    <location>
        <begin position="43"/>
        <end position="65"/>
    </location>
</feature>
<dbReference type="GO" id="GO:0022857">
    <property type="term" value="F:transmembrane transporter activity"/>
    <property type="evidence" value="ECO:0007669"/>
    <property type="project" value="InterPro"/>
</dbReference>
<dbReference type="EMBL" id="BT068593">
    <property type="protein sequence ID" value="ACN35490.1"/>
    <property type="molecule type" value="mRNA"/>
</dbReference>
<feature type="domain" description="EamA" evidence="8">
    <location>
        <begin position="17"/>
        <end position="123"/>
    </location>
</feature>
<protein>
    <recommendedName>
        <fullName evidence="6">WAT1-related protein</fullName>
    </recommendedName>
</protein>
<evidence type="ECO:0000256" key="3">
    <source>
        <dbReference type="ARBA" id="ARBA00022692"/>
    </source>
</evidence>
<comment type="similarity">
    <text evidence="2 6">Belongs to the drug/metabolite transporter (DMT) superfamily. Plant drug/metabolite exporter (P-DME) (TC 2.A.7.4) family.</text>
</comment>
<evidence type="ECO:0000256" key="2">
    <source>
        <dbReference type="ARBA" id="ARBA00007635"/>
    </source>
</evidence>
<name>C0PJX4_MAIZE</name>
<dbReference type="InterPro" id="IPR000620">
    <property type="entry name" value="EamA_dom"/>
</dbReference>
<keyword evidence="3 6" id="KW-0812">Transmembrane</keyword>
<dbReference type="PANTHER" id="PTHR31218">
    <property type="entry name" value="WAT1-RELATED PROTEIN"/>
    <property type="match status" value="1"/>
</dbReference>
<keyword evidence="5 6" id="KW-0472">Membrane</keyword>
<dbReference type="InterPro" id="IPR037185">
    <property type="entry name" value="EmrE-like"/>
</dbReference>
<sequence>MVMMMRSCLGGGLLPVAVMLCLNVVAAVMVSLVKVAMDGGMKPLVIVTLQQLTAAVFLAPIAFFKERKSRPKLTLEIFAYIFVSAALGAALRQYMIFVALRYTTATFVTAFSNIAPVLTFLLAASPRSTRTSTPATRSCPCSASSRSPSSASAPSAASPPGSSPASSTSSPSYTPASSAAASRSCW</sequence>
<organism evidence="9">
    <name type="scientific">Zea mays</name>
    <name type="common">Maize</name>
    <dbReference type="NCBI Taxonomy" id="4577"/>
    <lineage>
        <taxon>Eukaryota</taxon>
        <taxon>Viridiplantae</taxon>
        <taxon>Streptophyta</taxon>
        <taxon>Embryophyta</taxon>
        <taxon>Tracheophyta</taxon>
        <taxon>Spermatophyta</taxon>
        <taxon>Magnoliopsida</taxon>
        <taxon>Liliopsida</taxon>
        <taxon>Poales</taxon>
        <taxon>Poaceae</taxon>
        <taxon>PACMAD clade</taxon>
        <taxon>Panicoideae</taxon>
        <taxon>Andropogonodae</taxon>
        <taxon>Andropogoneae</taxon>
        <taxon>Tripsacinae</taxon>
        <taxon>Zea</taxon>
    </lineage>
</organism>
<reference evidence="9" key="1">
    <citation type="journal article" date="2009" name="PLoS Genet.">
        <title>Sequencing, mapping, and analysis of 27,455 maize full-length cDNAs.</title>
        <authorList>
            <person name="Soderlund C."/>
            <person name="Descour A."/>
            <person name="Kudrna D."/>
            <person name="Bomhoff M."/>
            <person name="Boyd L."/>
            <person name="Currie J."/>
            <person name="Angelova A."/>
            <person name="Collura K."/>
            <person name="Wissotski M."/>
            <person name="Ashley E."/>
            <person name="Morrow D."/>
            <person name="Fernandes J."/>
            <person name="Walbot V."/>
            <person name="Yu Y."/>
        </authorList>
    </citation>
    <scope>NUCLEOTIDE SEQUENCE</scope>
    <source>
        <strain evidence="9">B73</strain>
    </source>
</reference>
<evidence type="ECO:0000313" key="9">
    <source>
        <dbReference type="EMBL" id="ACN35490.1"/>
    </source>
</evidence>
<dbReference type="ExpressionAtlas" id="C0PJX4">
    <property type="expression patterns" value="baseline and differential"/>
</dbReference>
<dbReference type="Pfam" id="PF00892">
    <property type="entry name" value="EamA"/>
    <property type="match status" value="1"/>
</dbReference>